<geneLocation type="plasmid" evidence="1 2">
    <name>pRALTA</name>
</geneLocation>
<name>B2AJF4_CUPTR</name>
<sequence length="60" mass="6991">MRKWSKNNMPLGRLANAALRERKVQLHDALELLVAVKIRRDGVVDFNARGMKCFFSHRLI</sequence>
<organism evidence="1 2">
    <name type="scientific">Cupriavidus taiwanensis (strain DSM 17343 / BCRC 17206 / CCUG 44338 / CIP 107171 / LMG 19424 / R1)</name>
    <name type="common">Ralstonia taiwanensis (strain LMG 19424)</name>
    <dbReference type="NCBI Taxonomy" id="977880"/>
    <lineage>
        <taxon>Bacteria</taxon>
        <taxon>Pseudomonadati</taxon>
        <taxon>Pseudomonadota</taxon>
        <taxon>Betaproteobacteria</taxon>
        <taxon>Burkholderiales</taxon>
        <taxon>Burkholderiaceae</taxon>
        <taxon>Cupriavidus</taxon>
    </lineage>
</organism>
<dbReference type="KEGG" id="cti:pRALTA_0582"/>
<dbReference type="HOGENOM" id="CLU_2933643_0_0_4"/>
<dbReference type="AlphaFoldDB" id="B2AJF4"/>
<keyword evidence="1" id="KW-0614">Plasmid</keyword>
<evidence type="ECO:0000313" key="1">
    <source>
        <dbReference type="EMBL" id="CAP64207.1"/>
    </source>
</evidence>
<accession>B2AJF4</accession>
<dbReference type="EMBL" id="CU633751">
    <property type="protein sequence ID" value="CAP64207.1"/>
    <property type="molecule type" value="Genomic_DNA"/>
</dbReference>
<protein>
    <submittedName>
        <fullName evidence="1">Uncharacterized protein</fullName>
    </submittedName>
</protein>
<keyword evidence="2" id="KW-1185">Reference proteome</keyword>
<evidence type="ECO:0000313" key="2">
    <source>
        <dbReference type="Proteomes" id="UP000001692"/>
    </source>
</evidence>
<gene>
    <name evidence="1" type="ordered locus">pRALTA_0582</name>
</gene>
<reference evidence="1 2" key="1">
    <citation type="journal article" date="2008" name="Genome Res.">
        <title>Genome sequence of the beta-rhizobium Cupriavidus taiwanensis and comparative genomics of rhizobia.</title>
        <authorList>
            <person name="Amadou C."/>
            <person name="Pascal G."/>
            <person name="Mangenot S."/>
            <person name="Glew M."/>
            <person name="Bontemps C."/>
            <person name="Capela D."/>
            <person name="Carrere S."/>
            <person name="Cruveiller S."/>
            <person name="Dossat C."/>
            <person name="Lajus A."/>
            <person name="Marchetti M."/>
            <person name="Poinsot V."/>
            <person name="Rouy Z."/>
            <person name="Servin B."/>
            <person name="Saad M."/>
            <person name="Schenowitz C."/>
            <person name="Barbe V."/>
            <person name="Batut J."/>
            <person name="Medigue C."/>
            <person name="Masson-Boivin C."/>
        </authorList>
    </citation>
    <scope>NUCLEOTIDE SEQUENCE [LARGE SCALE GENOMIC DNA]</scope>
    <source>
        <strain evidence="2">DSM 17343 / BCRC 17206 / CCUG 44338 / CIP 107171 / LMG 19424 / R1</strain>
    </source>
</reference>
<dbReference type="BioCyc" id="CTAI977880:RALTA_RS30145-MONOMER"/>
<proteinExistence type="predicted"/>
<dbReference type="Proteomes" id="UP000001692">
    <property type="component" value="Plasmid pRALTA"/>
</dbReference>